<keyword evidence="4" id="KW-1185">Reference proteome</keyword>
<name>A0AAW1WX06_RUBAR</name>
<reference evidence="3 4" key="1">
    <citation type="journal article" date="2023" name="G3 (Bethesda)">
        <title>A chromosome-length genome assembly and annotation of blackberry (Rubus argutus, cv. 'Hillquist').</title>
        <authorList>
            <person name="Bruna T."/>
            <person name="Aryal R."/>
            <person name="Dudchenko O."/>
            <person name="Sargent D.J."/>
            <person name="Mead D."/>
            <person name="Buti M."/>
            <person name="Cavallini A."/>
            <person name="Hytonen T."/>
            <person name="Andres J."/>
            <person name="Pham M."/>
            <person name="Weisz D."/>
            <person name="Mascagni F."/>
            <person name="Usai G."/>
            <person name="Natali L."/>
            <person name="Bassil N."/>
            <person name="Fernandez G.E."/>
            <person name="Lomsadze A."/>
            <person name="Armour M."/>
            <person name="Olukolu B."/>
            <person name="Poorten T."/>
            <person name="Britton C."/>
            <person name="Davik J."/>
            <person name="Ashrafi H."/>
            <person name="Aiden E.L."/>
            <person name="Borodovsky M."/>
            <person name="Worthington M."/>
        </authorList>
    </citation>
    <scope>NUCLEOTIDE SEQUENCE [LARGE SCALE GENOMIC DNA]</scope>
    <source>
        <strain evidence="3">PI 553951</strain>
    </source>
</reference>
<gene>
    <name evidence="3" type="ORF">M0R45_026254</name>
</gene>
<keyword evidence="2" id="KW-1133">Transmembrane helix</keyword>
<dbReference type="Proteomes" id="UP001457282">
    <property type="component" value="Unassembled WGS sequence"/>
</dbReference>
<dbReference type="AlphaFoldDB" id="A0AAW1WX06"/>
<evidence type="ECO:0000313" key="3">
    <source>
        <dbReference type="EMBL" id="KAK9929146.1"/>
    </source>
</evidence>
<organism evidence="3 4">
    <name type="scientific">Rubus argutus</name>
    <name type="common">Southern blackberry</name>
    <dbReference type="NCBI Taxonomy" id="59490"/>
    <lineage>
        <taxon>Eukaryota</taxon>
        <taxon>Viridiplantae</taxon>
        <taxon>Streptophyta</taxon>
        <taxon>Embryophyta</taxon>
        <taxon>Tracheophyta</taxon>
        <taxon>Spermatophyta</taxon>
        <taxon>Magnoliopsida</taxon>
        <taxon>eudicotyledons</taxon>
        <taxon>Gunneridae</taxon>
        <taxon>Pentapetalae</taxon>
        <taxon>rosids</taxon>
        <taxon>fabids</taxon>
        <taxon>Rosales</taxon>
        <taxon>Rosaceae</taxon>
        <taxon>Rosoideae</taxon>
        <taxon>Rosoideae incertae sedis</taxon>
        <taxon>Rubus</taxon>
    </lineage>
</organism>
<evidence type="ECO:0000313" key="4">
    <source>
        <dbReference type="Proteomes" id="UP001457282"/>
    </source>
</evidence>
<keyword evidence="2" id="KW-0472">Membrane</keyword>
<accession>A0AAW1WX06</accession>
<proteinExistence type="predicted"/>
<evidence type="ECO:0000256" key="1">
    <source>
        <dbReference type="SAM" id="MobiDB-lite"/>
    </source>
</evidence>
<sequence>MVRTGATPAARGWVLDGDEKGDQRQIDDDLVKRARARCTEMGDAVRWRRGKSMGWFRRLWRLGWWCLGVAMVSAVSLELLAVGVVERERNRSGGDDAGLGVAGLLDMVNEGDGKEDSGALGKMQRRRGVDAGERTEEEERSAGDERARAEERRGAAAKLGGRSELGSCSIGGDGDASAGGDEGCAGGELDLQWRWVLRSERTGRLAVARWCGDGAGWKQWRRRPRGLGCLGIEKKIEGKKERKEERL</sequence>
<evidence type="ECO:0000256" key="2">
    <source>
        <dbReference type="SAM" id="Phobius"/>
    </source>
</evidence>
<feature type="region of interest" description="Disordered" evidence="1">
    <location>
        <begin position="112"/>
        <end position="158"/>
    </location>
</feature>
<keyword evidence="2" id="KW-0812">Transmembrane</keyword>
<dbReference type="EMBL" id="JBEDUW010000005">
    <property type="protein sequence ID" value="KAK9929146.1"/>
    <property type="molecule type" value="Genomic_DNA"/>
</dbReference>
<protein>
    <submittedName>
        <fullName evidence="3">Uncharacterized protein</fullName>
    </submittedName>
</protein>
<comment type="caution">
    <text evidence="3">The sequence shown here is derived from an EMBL/GenBank/DDBJ whole genome shotgun (WGS) entry which is preliminary data.</text>
</comment>
<feature type="transmembrane region" description="Helical" evidence="2">
    <location>
        <begin position="62"/>
        <end position="85"/>
    </location>
</feature>
<feature type="compositionally biased region" description="Basic and acidic residues" evidence="1">
    <location>
        <begin position="140"/>
        <end position="154"/>
    </location>
</feature>